<name>A0AAE1T7N3_9LAMI</name>
<evidence type="ECO:0008006" key="3">
    <source>
        <dbReference type="Google" id="ProtNLM"/>
    </source>
</evidence>
<evidence type="ECO:0000313" key="2">
    <source>
        <dbReference type="Proteomes" id="UP001289374"/>
    </source>
</evidence>
<evidence type="ECO:0000313" key="1">
    <source>
        <dbReference type="EMBL" id="KAK4383127.1"/>
    </source>
</evidence>
<organism evidence="1 2">
    <name type="scientific">Sesamum angolense</name>
    <dbReference type="NCBI Taxonomy" id="2727404"/>
    <lineage>
        <taxon>Eukaryota</taxon>
        <taxon>Viridiplantae</taxon>
        <taxon>Streptophyta</taxon>
        <taxon>Embryophyta</taxon>
        <taxon>Tracheophyta</taxon>
        <taxon>Spermatophyta</taxon>
        <taxon>Magnoliopsida</taxon>
        <taxon>eudicotyledons</taxon>
        <taxon>Gunneridae</taxon>
        <taxon>Pentapetalae</taxon>
        <taxon>asterids</taxon>
        <taxon>lamiids</taxon>
        <taxon>Lamiales</taxon>
        <taxon>Pedaliaceae</taxon>
        <taxon>Sesamum</taxon>
    </lineage>
</organism>
<proteinExistence type="predicted"/>
<accession>A0AAE1T7N3</accession>
<sequence>MMLGGIFHRFYDLVYKRTGFCWDSNMCTVTASEDRWAKWAAANLREYGLRKRGPHHFDLCIKMFSASVATYNIARSFAVPPLDTNDDDELDVRHPTMEPVNIFSIGAVNQYSRASRGVQRKGG</sequence>
<reference evidence="1" key="2">
    <citation type="journal article" date="2024" name="Plant">
        <title>Genomic evolution and insights into agronomic trait innovations of Sesamum species.</title>
        <authorList>
            <person name="Miao H."/>
            <person name="Wang L."/>
            <person name="Qu L."/>
            <person name="Liu H."/>
            <person name="Sun Y."/>
            <person name="Le M."/>
            <person name="Wang Q."/>
            <person name="Wei S."/>
            <person name="Zheng Y."/>
            <person name="Lin W."/>
            <person name="Duan Y."/>
            <person name="Cao H."/>
            <person name="Xiong S."/>
            <person name="Wang X."/>
            <person name="Wei L."/>
            <person name="Li C."/>
            <person name="Ma Q."/>
            <person name="Ju M."/>
            <person name="Zhao R."/>
            <person name="Li G."/>
            <person name="Mu C."/>
            <person name="Tian Q."/>
            <person name="Mei H."/>
            <person name="Zhang T."/>
            <person name="Gao T."/>
            <person name="Zhang H."/>
        </authorList>
    </citation>
    <scope>NUCLEOTIDE SEQUENCE</scope>
    <source>
        <strain evidence="1">K16</strain>
    </source>
</reference>
<gene>
    <name evidence="1" type="ORF">Sango_2806000</name>
</gene>
<keyword evidence="2" id="KW-1185">Reference proteome</keyword>
<dbReference type="EMBL" id="JACGWL010000605">
    <property type="protein sequence ID" value="KAK4383127.1"/>
    <property type="molecule type" value="Genomic_DNA"/>
</dbReference>
<protein>
    <recommendedName>
        <fullName evidence="3">Myb/SANT-like domain-containing protein</fullName>
    </recommendedName>
</protein>
<dbReference type="AlphaFoldDB" id="A0AAE1T7N3"/>
<dbReference type="Proteomes" id="UP001289374">
    <property type="component" value="Unassembled WGS sequence"/>
</dbReference>
<comment type="caution">
    <text evidence="1">The sequence shown here is derived from an EMBL/GenBank/DDBJ whole genome shotgun (WGS) entry which is preliminary data.</text>
</comment>
<reference evidence="1" key="1">
    <citation type="submission" date="2020-06" db="EMBL/GenBank/DDBJ databases">
        <authorList>
            <person name="Li T."/>
            <person name="Hu X."/>
            <person name="Zhang T."/>
            <person name="Song X."/>
            <person name="Zhang H."/>
            <person name="Dai N."/>
            <person name="Sheng W."/>
            <person name="Hou X."/>
            <person name="Wei L."/>
        </authorList>
    </citation>
    <scope>NUCLEOTIDE SEQUENCE</scope>
    <source>
        <strain evidence="1">K16</strain>
        <tissue evidence="1">Leaf</tissue>
    </source>
</reference>